<dbReference type="Gene3D" id="3.40.50.11320">
    <property type="match status" value="1"/>
</dbReference>
<keyword evidence="9" id="KW-0325">Glycoprotein</keyword>
<feature type="signal peptide" evidence="11">
    <location>
        <begin position="1"/>
        <end position="22"/>
    </location>
</feature>
<dbReference type="Gramene" id="Potri.016G034600.1.v4.1">
    <property type="protein sequence ID" value="Potri.016G034600.1.v4.1"/>
    <property type="gene ID" value="Potri.016G034600.v4.1"/>
</dbReference>
<name>A0A2K1XA50_POPTR</name>
<comment type="function">
    <text evidence="10">Probable carboxypeptidase.</text>
</comment>
<dbReference type="EMBL" id="CM009305">
    <property type="protein sequence ID" value="PNS97649.1"/>
    <property type="molecule type" value="Genomic_DNA"/>
</dbReference>
<accession>A0A2K1XA50</accession>
<keyword evidence="8" id="KW-1015">Disulfide bond</keyword>
<dbReference type="InterPro" id="IPR033124">
    <property type="entry name" value="Ser_caboxypep_his_AS"/>
</dbReference>
<keyword evidence="13" id="KW-1185">Reference proteome</keyword>
<dbReference type="ExpressionAtlas" id="A0A2K1XA50">
    <property type="expression patterns" value="baseline and differential"/>
</dbReference>
<evidence type="ECO:0000256" key="2">
    <source>
        <dbReference type="ARBA" id="ARBA00009431"/>
    </source>
</evidence>
<dbReference type="AlphaFoldDB" id="A0A2K1XA50"/>
<evidence type="ECO:0000256" key="3">
    <source>
        <dbReference type="ARBA" id="ARBA00022525"/>
    </source>
</evidence>
<keyword evidence="4 11" id="KW-0121">Carboxypeptidase</keyword>
<evidence type="ECO:0000256" key="6">
    <source>
        <dbReference type="ARBA" id="ARBA00022729"/>
    </source>
</evidence>
<keyword evidence="3" id="KW-0964">Secreted</keyword>
<dbReference type="InParanoid" id="A0A2K1XA50"/>
<evidence type="ECO:0000313" key="13">
    <source>
        <dbReference type="Proteomes" id="UP000006729"/>
    </source>
</evidence>
<comment type="subcellular location">
    <subcellularLocation>
        <location evidence="1">Secreted</location>
    </subcellularLocation>
</comment>
<reference evidence="12 13" key="1">
    <citation type="journal article" date="2006" name="Science">
        <title>The genome of black cottonwood, Populus trichocarpa (Torr. &amp; Gray).</title>
        <authorList>
            <person name="Tuskan G.A."/>
            <person name="Difazio S."/>
            <person name="Jansson S."/>
            <person name="Bohlmann J."/>
            <person name="Grigoriev I."/>
            <person name="Hellsten U."/>
            <person name="Putnam N."/>
            <person name="Ralph S."/>
            <person name="Rombauts S."/>
            <person name="Salamov A."/>
            <person name="Schein J."/>
            <person name="Sterck L."/>
            <person name="Aerts A."/>
            <person name="Bhalerao R.R."/>
            <person name="Bhalerao R.P."/>
            <person name="Blaudez D."/>
            <person name="Boerjan W."/>
            <person name="Brun A."/>
            <person name="Brunner A."/>
            <person name="Busov V."/>
            <person name="Campbell M."/>
            <person name="Carlson J."/>
            <person name="Chalot M."/>
            <person name="Chapman J."/>
            <person name="Chen G.L."/>
            <person name="Cooper D."/>
            <person name="Coutinho P.M."/>
            <person name="Couturier J."/>
            <person name="Covert S."/>
            <person name="Cronk Q."/>
            <person name="Cunningham R."/>
            <person name="Davis J."/>
            <person name="Degroeve S."/>
            <person name="Dejardin A."/>
            <person name="Depamphilis C."/>
            <person name="Detter J."/>
            <person name="Dirks B."/>
            <person name="Dubchak I."/>
            <person name="Duplessis S."/>
            <person name="Ehlting J."/>
            <person name="Ellis B."/>
            <person name="Gendler K."/>
            <person name="Goodstein D."/>
            <person name="Gribskov M."/>
            <person name="Grimwood J."/>
            <person name="Groover A."/>
            <person name="Gunter L."/>
            <person name="Hamberger B."/>
            <person name="Heinze B."/>
            <person name="Helariutta Y."/>
            <person name="Henrissat B."/>
            <person name="Holligan D."/>
            <person name="Holt R."/>
            <person name="Huang W."/>
            <person name="Islam-Faridi N."/>
            <person name="Jones S."/>
            <person name="Jones-Rhoades M."/>
            <person name="Jorgensen R."/>
            <person name="Joshi C."/>
            <person name="Kangasjarvi J."/>
            <person name="Karlsson J."/>
            <person name="Kelleher C."/>
            <person name="Kirkpatrick R."/>
            <person name="Kirst M."/>
            <person name="Kohler A."/>
            <person name="Kalluri U."/>
            <person name="Larimer F."/>
            <person name="Leebens-Mack J."/>
            <person name="Leple J.C."/>
            <person name="Locascio P."/>
            <person name="Lou Y."/>
            <person name="Lucas S."/>
            <person name="Martin F."/>
            <person name="Montanini B."/>
            <person name="Napoli C."/>
            <person name="Nelson D.R."/>
            <person name="Nelson C."/>
            <person name="Nieminen K."/>
            <person name="Nilsson O."/>
            <person name="Pereda V."/>
            <person name="Peter G."/>
            <person name="Philippe R."/>
            <person name="Pilate G."/>
            <person name="Poliakov A."/>
            <person name="Razumovskaya J."/>
            <person name="Richardson P."/>
            <person name="Rinaldi C."/>
            <person name="Ritland K."/>
            <person name="Rouze P."/>
            <person name="Ryaboy D."/>
            <person name="Schmutz J."/>
            <person name="Schrader J."/>
            <person name="Segerman B."/>
            <person name="Shin H."/>
            <person name="Siddiqui A."/>
            <person name="Sterky F."/>
            <person name="Terry A."/>
            <person name="Tsai C.J."/>
            <person name="Uberbacher E."/>
            <person name="Unneberg P."/>
            <person name="Vahala J."/>
            <person name="Wall K."/>
            <person name="Wessler S."/>
            <person name="Yang G."/>
            <person name="Yin T."/>
            <person name="Douglas C."/>
            <person name="Marra M."/>
            <person name="Sandberg G."/>
            <person name="Van de Peer Y."/>
            <person name="Rokhsar D."/>
        </authorList>
    </citation>
    <scope>NUCLEOTIDE SEQUENCE [LARGE SCALE GENOMIC DNA]</scope>
    <source>
        <strain evidence="13">cv. Nisqually</strain>
    </source>
</reference>
<feature type="chain" id="PRO_5014207250" description="Carboxypeptidase" evidence="11">
    <location>
        <begin position="23"/>
        <end position="476"/>
    </location>
</feature>
<dbReference type="InterPro" id="IPR029058">
    <property type="entry name" value="AB_hydrolase_fold"/>
</dbReference>
<dbReference type="OrthoDB" id="443318at2759"/>
<dbReference type="PANTHER" id="PTHR11802">
    <property type="entry name" value="SERINE PROTEASE FAMILY S10 SERINE CARBOXYPEPTIDASE"/>
    <property type="match status" value="1"/>
</dbReference>
<organism evidence="12 13">
    <name type="scientific">Populus trichocarpa</name>
    <name type="common">Western balsam poplar</name>
    <name type="synonym">Populus balsamifera subsp. trichocarpa</name>
    <dbReference type="NCBI Taxonomy" id="3694"/>
    <lineage>
        <taxon>Eukaryota</taxon>
        <taxon>Viridiplantae</taxon>
        <taxon>Streptophyta</taxon>
        <taxon>Embryophyta</taxon>
        <taxon>Tracheophyta</taxon>
        <taxon>Spermatophyta</taxon>
        <taxon>Magnoliopsida</taxon>
        <taxon>eudicotyledons</taxon>
        <taxon>Gunneridae</taxon>
        <taxon>Pentapetalae</taxon>
        <taxon>rosids</taxon>
        <taxon>fabids</taxon>
        <taxon>Malpighiales</taxon>
        <taxon>Salicaceae</taxon>
        <taxon>Saliceae</taxon>
        <taxon>Populus</taxon>
    </lineage>
</organism>
<keyword evidence="5 11" id="KW-0645">Protease</keyword>
<dbReference type="SMR" id="A0A2K1XA50"/>
<dbReference type="Gene3D" id="3.40.50.1820">
    <property type="entry name" value="alpha/beta hydrolase"/>
    <property type="match status" value="1"/>
</dbReference>
<dbReference type="GO" id="GO:0005576">
    <property type="term" value="C:extracellular region"/>
    <property type="evidence" value="ECO:0007669"/>
    <property type="project" value="UniProtKB-SubCell"/>
</dbReference>
<dbReference type="OMA" id="CELVADQ"/>
<evidence type="ECO:0000256" key="1">
    <source>
        <dbReference type="ARBA" id="ARBA00004613"/>
    </source>
</evidence>
<protein>
    <recommendedName>
        <fullName evidence="11">Carboxypeptidase</fullName>
        <ecNumber evidence="11">3.4.16.-</ecNumber>
    </recommendedName>
</protein>
<dbReference type="FunFam" id="3.40.50.1820:FF:000453">
    <property type="entry name" value="Carboxypeptidase"/>
    <property type="match status" value="1"/>
</dbReference>
<dbReference type="GO" id="GO:0004185">
    <property type="term" value="F:serine-type carboxypeptidase activity"/>
    <property type="evidence" value="ECO:0000318"/>
    <property type="project" value="GO_Central"/>
</dbReference>
<keyword evidence="6 11" id="KW-0732">Signal</keyword>
<dbReference type="InterPro" id="IPR018202">
    <property type="entry name" value="Ser_caboxypep_ser_AS"/>
</dbReference>
<dbReference type="SUPFAM" id="SSF53474">
    <property type="entry name" value="alpha/beta-Hydrolases"/>
    <property type="match status" value="1"/>
</dbReference>
<dbReference type="EC" id="3.4.16.-" evidence="11"/>
<dbReference type="Proteomes" id="UP000006729">
    <property type="component" value="Chromosome 16"/>
</dbReference>
<evidence type="ECO:0000313" key="12">
    <source>
        <dbReference type="EMBL" id="PNS97649.1"/>
    </source>
</evidence>
<dbReference type="STRING" id="3694.A0A2K1XA50"/>
<evidence type="ECO:0000256" key="9">
    <source>
        <dbReference type="ARBA" id="ARBA00023180"/>
    </source>
</evidence>
<gene>
    <name evidence="12" type="ORF">POPTR_016G034600</name>
</gene>
<evidence type="ECO:0000256" key="10">
    <source>
        <dbReference type="ARBA" id="ARBA00037399"/>
    </source>
</evidence>
<dbReference type="PROSITE" id="PS00560">
    <property type="entry name" value="CARBOXYPEPT_SER_HIS"/>
    <property type="match status" value="1"/>
</dbReference>
<dbReference type="PROSITE" id="PS00131">
    <property type="entry name" value="CARBOXYPEPT_SER_SER"/>
    <property type="match status" value="1"/>
</dbReference>
<dbReference type="PANTHER" id="PTHR11802:SF421">
    <property type="entry name" value="CARBOXYPEPTIDASE"/>
    <property type="match status" value="1"/>
</dbReference>
<dbReference type="PRINTS" id="PR00724">
    <property type="entry name" value="CRBOXYPTASEC"/>
</dbReference>
<proteinExistence type="inferred from homology"/>
<evidence type="ECO:0000256" key="11">
    <source>
        <dbReference type="RuleBase" id="RU361156"/>
    </source>
</evidence>
<dbReference type="GO" id="GO:0006508">
    <property type="term" value="P:proteolysis"/>
    <property type="evidence" value="ECO:0007669"/>
    <property type="project" value="UniProtKB-KW"/>
</dbReference>
<keyword evidence="7 11" id="KW-0378">Hydrolase</keyword>
<dbReference type="Gene3D" id="6.10.250.940">
    <property type="match status" value="1"/>
</dbReference>
<evidence type="ECO:0000256" key="4">
    <source>
        <dbReference type="ARBA" id="ARBA00022645"/>
    </source>
</evidence>
<evidence type="ECO:0000256" key="7">
    <source>
        <dbReference type="ARBA" id="ARBA00022801"/>
    </source>
</evidence>
<evidence type="ECO:0000256" key="8">
    <source>
        <dbReference type="ARBA" id="ARBA00023157"/>
    </source>
</evidence>
<dbReference type="Pfam" id="PF00450">
    <property type="entry name" value="Peptidase_S10"/>
    <property type="match status" value="1"/>
</dbReference>
<sequence length="476" mass="52229">MGAHQWIAMAVLCATFFQICRAVNSSADDKLLSLPGQPRVSFQQYAGYVTVDENQDRALFYYFVEAETDPASKPLVLWLNGGPGCSSVGAGAFSEHGPFRPSGGGSLVRNHYSWNKEANMLYLESPAGVGFSYAANQSFYDLVNDTITVQDNFVFLQNWFLKFPEYKNRDLFITGESYAGHYVPQLADLIVKSGLKFNLKGIALGNPLLEFSTDLNSEGDFYWSHGLISNPTYELLSAVCNTSQLLRERIGNSLSASCSKVSDQLNAEIPNAIDPYDVTANVCLSFGASLLGVQNNPLTPRFRLFSSAESLQEALSQQKAQESIDPCVQEETFVYLNRKDVQESFHAKLVGTPKWTFCSGVVNYDLRNLEIPTIDVVGSLVNSGVRVLVYSGDQDSVIPFTGSRTLVEGLAKKLGLNATVPYTPWFEDKQVGGWTQVYGDILTFSTIRGGSHMAPFSSPGRSLALFEAFLSGKPLV</sequence>
<dbReference type="InterPro" id="IPR001563">
    <property type="entry name" value="Peptidase_S10"/>
</dbReference>
<evidence type="ECO:0000256" key="5">
    <source>
        <dbReference type="ARBA" id="ARBA00022670"/>
    </source>
</evidence>
<comment type="similarity">
    <text evidence="2 11">Belongs to the peptidase S10 family.</text>
</comment>
<dbReference type="FunFam" id="3.40.50.11320:FF:000004">
    <property type="entry name" value="Carboxypeptidase"/>
    <property type="match status" value="1"/>
</dbReference>